<organism evidence="1 2">
    <name type="scientific">Fusarium poae</name>
    <dbReference type="NCBI Taxonomy" id="36050"/>
    <lineage>
        <taxon>Eukaryota</taxon>
        <taxon>Fungi</taxon>
        <taxon>Dikarya</taxon>
        <taxon>Ascomycota</taxon>
        <taxon>Pezizomycotina</taxon>
        <taxon>Sordariomycetes</taxon>
        <taxon>Hypocreomycetidae</taxon>
        <taxon>Hypocreales</taxon>
        <taxon>Nectriaceae</taxon>
        <taxon>Fusarium</taxon>
    </lineage>
</organism>
<dbReference type="EMBL" id="LYXU01000001">
    <property type="protein sequence ID" value="OBS29277.1"/>
    <property type="molecule type" value="Genomic_DNA"/>
</dbReference>
<gene>
    <name evidence="1" type="ORF">FPOA_03214</name>
</gene>
<protein>
    <submittedName>
        <fullName evidence="1">Uncharacterized protein</fullName>
    </submittedName>
</protein>
<name>A0A1B8B981_FUSPO</name>
<keyword evidence="2" id="KW-1185">Reference proteome</keyword>
<sequence>MYRMREVRAHSSGDLKTLTKAINESHSRFLPDSSCINHAKRSHTSGECNSHNFLYSTCGRKGHHLFNCTTTAESLRVQHSRYQAASAWRQAHLCRQTHPIGGAEGARSRPIGLLLQACSRLPRPLPKAKLPNLVTMASHGVGFAMFLTNVCRHHECGSETLVECISYIGDEGFEETKLAMDTSARSLTMKSFAINSLKHPEPPKTRLNREIVNLFPPFPIIHSAQP</sequence>
<dbReference type="Proteomes" id="UP000091967">
    <property type="component" value="Unassembled WGS sequence"/>
</dbReference>
<reference evidence="1 2" key="1">
    <citation type="submission" date="2016-06" db="EMBL/GenBank/DDBJ databases">
        <title>Living apart together: crosstalk between the core and supernumerary genomes in a fungal plant pathogen.</title>
        <authorList>
            <person name="Vanheule A."/>
            <person name="Audenaert K."/>
            <person name="Warris S."/>
            <person name="Van De Geest H."/>
            <person name="Schijlen E."/>
            <person name="Hofte M."/>
            <person name="De Saeger S."/>
            <person name="Haesaert G."/>
            <person name="Waalwijk C."/>
            <person name="Van Der Lee T."/>
        </authorList>
    </citation>
    <scope>NUCLEOTIDE SEQUENCE [LARGE SCALE GENOMIC DNA]</scope>
    <source>
        <strain evidence="1 2">2516</strain>
    </source>
</reference>
<proteinExistence type="predicted"/>
<evidence type="ECO:0000313" key="1">
    <source>
        <dbReference type="EMBL" id="OBS29277.1"/>
    </source>
</evidence>
<dbReference type="AlphaFoldDB" id="A0A1B8B981"/>
<comment type="caution">
    <text evidence="1">The sequence shown here is derived from an EMBL/GenBank/DDBJ whole genome shotgun (WGS) entry which is preliminary data.</text>
</comment>
<evidence type="ECO:0000313" key="2">
    <source>
        <dbReference type="Proteomes" id="UP000091967"/>
    </source>
</evidence>
<accession>A0A1B8B981</accession>